<dbReference type="InterPro" id="IPR036770">
    <property type="entry name" value="Ankyrin_rpt-contain_sf"/>
</dbReference>
<proteinExistence type="predicted"/>
<accession>A0A4Z1SZM5</accession>
<evidence type="ECO:0000256" key="2">
    <source>
        <dbReference type="SAM" id="MobiDB-lite"/>
    </source>
</evidence>
<feature type="region of interest" description="Disordered" evidence="2">
    <location>
        <begin position="1023"/>
        <end position="1046"/>
    </location>
</feature>
<dbReference type="SMART" id="SM00248">
    <property type="entry name" value="ANK"/>
    <property type="match status" value="4"/>
</dbReference>
<name>A0A4Z1SZM5_GIAMU</name>
<feature type="coiled-coil region" evidence="1">
    <location>
        <begin position="611"/>
        <end position="670"/>
    </location>
</feature>
<comment type="caution">
    <text evidence="3">The sequence shown here is derived from an EMBL/GenBank/DDBJ whole genome shotgun (WGS) entry which is preliminary data.</text>
</comment>
<reference evidence="3 4" key="1">
    <citation type="submission" date="2019-05" db="EMBL/GenBank/DDBJ databases">
        <title>The compact genome of Giardia muris reveals important steps in the evolution of intestinal protozoan parasites.</title>
        <authorList>
            <person name="Xu F."/>
            <person name="Jimenez-Gonzalez A."/>
            <person name="Einarsson E."/>
            <person name="Astvaldsson A."/>
            <person name="Peirasmaki D."/>
            <person name="Eckmann L."/>
            <person name="Andersson J.O."/>
            <person name="Svard S.G."/>
            <person name="Jerlstrom-Hultqvist J."/>
        </authorList>
    </citation>
    <scope>NUCLEOTIDE SEQUENCE [LARGE SCALE GENOMIC DNA]</scope>
    <source>
        <strain evidence="3 4">Roberts-Thomson</strain>
    </source>
</reference>
<dbReference type="AlphaFoldDB" id="A0A4Z1SZM5"/>
<dbReference type="Proteomes" id="UP000315496">
    <property type="component" value="Chromosome 4"/>
</dbReference>
<keyword evidence="1" id="KW-0175">Coiled coil</keyword>
<protein>
    <submittedName>
        <fullName evidence="3">Ankyrin repeat protein 1</fullName>
    </submittedName>
</protein>
<feature type="region of interest" description="Disordered" evidence="2">
    <location>
        <begin position="325"/>
        <end position="375"/>
    </location>
</feature>
<dbReference type="PANTHER" id="PTHR24184">
    <property type="entry name" value="SI:CH211-189E2.2"/>
    <property type="match status" value="1"/>
</dbReference>
<dbReference type="OrthoDB" id="195446at2759"/>
<feature type="compositionally biased region" description="Basic and acidic residues" evidence="2">
    <location>
        <begin position="953"/>
        <end position="962"/>
    </location>
</feature>
<feature type="region of interest" description="Disordered" evidence="2">
    <location>
        <begin position="951"/>
        <end position="1006"/>
    </location>
</feature>
<dbReference type="VEuPathDB" id="GiardiaDB:GMRT_12817"/>
<evidence type="ECO:0000313" key="3">
    <source>
        <dbReference type="EMBL" id="TNJ27103.1"/>
    </source>
</evidence>
<dbReference type="EMBL" id="VDLU01000004">
    <property type="protein sequence ID" value="TNJ27103.1"/>
    <property type="molecule type" value="Genomic_DNA"/>
</dbReference>
<dbReference type="InterPro" id="IPR002110">
    <property type="entry name" value="Ankyrin_rpt"/>
</dbReference>
<sequence length="1103" mass="119596">MSSGFASWFEAAERGDVCEVQSRLDSCRGIRDEKGRTALMIAVQANQIAVATLLTPLEAKNLDPEGRPAIIYAINEDSYELCSLLAEHEGHMLAPDGLTVLSYAAATGRNNAVRALLGTYGGSPDRLGFTPLDYAVRSMHFEALQTLIASDIFSAQDISTAIANAQQGTYEMTASTRLRERELDDPNNISTLPIAIDDACQNSQGPRDGDRSSLTLPNLLADPVDRSQCLDVLTEALRNCSGIGSVDTSTARDLATIGANMTVSLVGQGSAVSLNSSTLDVSACTARATVLEDMSCIGQQLSYGSQDALVAGDLADLPKRASIPIAPTVSDSEDSLPEDLMNAYDRGSGLDDEDSGSRQAIRPSGGLPGGPPYERKVSQDAQAIDCSKTDGFTEDSCSSLHVPMPRPGVSVCCTEGSADERIMDSLLKDNFHLADSALSFQQLNVSSGIDVITRANAEIAELEGQMKILLAELADADTQVGLLEGGIENSQENSELGEENRETLERLQKQMALKSCVITNLQTQLTVSKDLAIRLSDLVSKAKTEVISVQSELQGRDNIIERLREQLTSIPDFIPLEPPVLREEAFAQTDPGVEADVAALRSELKWRKTCYLHLEAQLMRREEQIERLNGALYKDPMGAVQNLKALEERVVQLTEELRILKESAEQTTATATTAVANTVLDTIEDKDAEIICLRSTVSELKDRLRTTETALECAAGWCPPQSEQNISSSLPSLFSPPLQGKSDIAPIGEASFHEEALTEIDLGGAHTAALEAQVSTLQGRCSDLERLLESRKDEIRVLQAQLASSACIEVAEKVEKPSPCIDQMSQTDAVEIPSNDSETERLADQVQALRLQLFDAEKANTALEEKLNVYAVQGYKCPRCEILHIQNVTLTEEAEARKLTNKQLSFELRAYSEQLIALRATTTTLRSQLSSKERELDTYVKEMQRVARQNSRLKGDLARLSEDYTSPHVPYGKSPGLRSQAQGLGGLDGPSYGTPTYSSRSPGSLPSLRVEKYATQLSDIKAFAPLRDPPPDKPLNRKPRGIPPTAYADLTIPAVTQRPSPPPERPMSHPDLGQASRRIMAASLIDALAMSGYTTESVRKAGY</sequence>
<dbReference type="PANTHER" id="PTHR24184:SF11">
    <property type="entry name" value="ANKYRIN REPEAT AND SOCS BOX CONTAINING 3"/>
    <property type="match status" value="1"/>
</dbReference>
<dbReference type="SUPFAM" id="SSF48403">
    <property type="entry name" value="Ankyrin repeat"/>
    <property type="match status" value="1"/>
</dbReference>
<evidence type="ECO:0000313" key="4">
    <source>
        <dbReference type="Proteomes" id="UP000315496"/>
    </source>
</evidence>
<feature type="coiled-coil region" evidence="1">
    <location>
        <begin position="452"/>
        <end position="507"/>
    </location>
</feature>
<evidence type="ECO:0000256" key="1">
    <source>
        <dbReference type="SAM" id="Coils"/>
    </source>
</evidence>
<dbReference type="Pfam" id="PF12796">
    <property type="entry name" value="Ank_2"/>
    <property type="match status" value="2"/>
</dbReference>
<organism evidence="3 4">
    <name type="scientific">Giardia muris</name>
    <dbReference type="NCBI Taxonomy" id="5742"/>
    <lineage>
        <taxon>Eukaryota</taxon>
        <taxon>Metamonada</taxon>
        <taxon>Diplomonadida</taxon>
        <taxon>Hexamitidae</taxon>
        <taxon>Giardiinae</taxon>
        <taxon>Giardia</taxon>
    </lineage>
</organism>
<keyword evidence="4" id="KW-1185">Reference proteome</keyword>
<dbReference type="Gene3D" id="1.25.40.20">
    <property type="entry name" value="Ankyrin repeat-containing domain"/>
    <property type="match status" value="1"/>
</dbReference>
<gene>
    <name evidence="3" type="ORF">GMRT_12817</name>
</gene>